<dbReference type="SUPFAM" id="SSF52151">
    <property type="entry name" value="FabD/lysophospholipase-like"/>
    <property type="match status" value="1"/>
</dbReference>
<evidence type="ECO:0000256" key="7">
    <source>
        <dbReference type="ARBA" id="ARBA00023180"/>
    </source>
</evidence>
<evidence type="ECO:0000256" key="4">
    <source>
        <dbReference type="ARBA" id="ARBA00022801"/>
    </source>
</evidence>
<evidence type="ECO:0000259" key="10">
    <source>
        <dbReference type="PROSITE" id="PS51210"/>
    </source>
</evidence>
<dbReference type="SMART" id="SM00022">
    <property type="entry name" value="PLAc"/>
    <property type="match status" value="1"/>
</dbReference>
<organism evidence="11 12">
    <name type="scientific">Fibroporia radiculosa</name>
    <dbReference type="NCBI Taxonomy" id="599839"/>
    <lineage>
        <taxon>Eukaryota</taxon>
        <taxon>Fungi</taxon>
        <taxon>Dikarya</taxon>
        <taxon>Basidiomycota</taxon>
        <taxon>Agaricomycotina</taxon>
        <taxon>Agaricomycetes</taxon>
        <taxon>Polyporales</taxon>
        <taxon>Fibroporiaceae</taxon>
        <taxon>Fibroporia</taxon>
    </lineage>
</organism>
<dbReference type="GO" id="GO:0005829">
    <property type="term" value="C:cytosol"/>
    <property type="evidence" value="ECO:0007669"/>
    <property type="project" value="TreeGrafter"/>
</dbReference>
<keyword evidence="4 8" id="KW-0378">Hydrolase</keyword>
<comment type="similarity">
    <text evidence="1 9">Belongs to the lysophospholipase family.</text>
</comment>
<gene>
    <name evidence="11" type="ORF">FIBRA_06253</name>
</gene>
<dbReference type="EMBL" id="HE797141">
    <property type="protein sequence ID" value="CCM04094.1"/>
    <property type="molecule type" value="Genomic_DNA"/>
</dbReference>
<feature type="domain" description="PLA2c" evidence="10">
    <location>
        <begin position="56"/>
        <end position="612"/>
    </location>
</feature>
<keyword evidence="5 8" id="KW-0442">Lipid degradation</keyword>
<evidence type="ECO:0000256" key="3">
    <source>
        <dbReference type="ARBA" id="ARBA00022729"/>
    </source>
</evidence>
<keyword evidence="12" id="KW-1185">Reference proteome</keyword>
<evidence type="ECO:0000313" key="12">
    <source>
        <dbReference type="Proteomes" id="UP000006352"/>
    </source>
</evidence>
<name>J4H3Z3_9APHY</name>
<protein>
    <recommendedName>
        <fullName evidence="2 9">Lysophospholipase</fullName>
        <ecNumber evidence="2 9">3.1.1.5</ecNumber>
    </recommendedName>
</protein>
<dbReference type="Pfam" id="PF01735">
    <property type="entry name" value="PLA2_B"/>
    <property type="match status" value="1"/>
</dbReference>
<sequence length="612" mass="64204">MPGLVISFLLTTLVFAWPVASQVAAAAAYAPTLTPCPPGTSLVRHAGTGPAQSVSTAEAAYISSRRSQVLPSAWAAYLANVQANLNASHAASLPSYVSDILSGSNGSYPGFGIATSGGGYRAAIVGAGVLNALDGRNTSSAAAGTGGLLQSATYLAGLSGGSWLVTSLAQANFPTLPDLIFGPSNTSSDAFGGWLAQLSFATPSSDAVLESAYVDEVIAEVSGKLDAGFPVSVTDVWARVLSRHFVNGTSADNFFDPLPTHGAGITFSSISGVPTFASRTQPFPIIVADSLSPNGNDSAYFQGAYVPLTNPVYEFNVYEMGSFDPTLAAFTPMEYLGSPGNSVCATGFDQACFMTATSSNVFNSVNLTELLPPALDPILTFLADLSDNGTTLDGVDTARYPNPFYGVQPRTFIDSNETVLSLVDGGDDGVATPYMPLLAKARGIDVILAIDAAADTDDNWAAGVSLMAMQDRVSYYPTTYSFPPVPTSTSVMLSQNLTKRPTFFGCNSSLESSEPLIIYIANGGPPLDLPPLTNTSTLQLAYPADQIDGMLSESFDFATQGIPNGRRALPVQWLTVHETYLEFRGVEFANSAWKDIAGASPDELYDMYHIWC</sequence>
<comment type="catalytic activity">
    <reaction evidence="9">
        <text>a 1-acyl-sn-glycero-3-phosphocholine + H2O = sn-glycerol 3-phosphocholine + a fatty acid + H(+)</text>
        <dbReference type="Rhea" id="RHEA:15177"/>
        <dbReference type="ChEBI" id="CHEBI:15377"/>
        <dbReference type="ChEBI" id="CHEBI:15378"/>
        <dbReference type="ChEBI" id="CHEBI:16870"/>
        <dbReference type="ChEBI" id="CHEBI:28868"/>
        <dbReference type="ChEBI" id="CHEBI:58168"/>
        <dbReference type="EC" id="3.1.1.5"/>
    </reaction>
</comment>
<dbReference type="STRING" id="599839.J4H3Z3"/>
<dbReference type="GO" id="GO:0004622">
    <property type="term" value="F:phosphatidylcholine lysophospholipase activity"/>
    <property type="evidence" value="ECO:0007669"/>
    <property type="project" value="UniProtKB-EC"/>
</dbReference>
<evidence type="ECO:0000256" key="9">
    <source>
        <dbReference type="RuleBase" id="RU362103"/>
    </source>
</evidence>
<evidence type="ECO:0000256" key="2">
    <source>
        <dbReference type="ARBA" id="ARBA00013274"/>
    </source>
</evidence>
<dbReference type="PROSITE" id="PS51210">
    <property type="entry name" value="PLA2C"/>
    <property type="match status" value="1"/>
</dbReference>
<reference evidence="11 12" key="1">
    <citation type="journal article" date="2012" name="Appl. Environ. Microbiol.">
        <title>Short-read sequencing for genomic analysis of the brown rot fungus Fibroporia radiculosa.</title>
        <authorList>
            <person name="Tang J.D."/>
            <person name="Perkins A.D."/>
            <person name="Sonstegard T.S."/>
            <person name="Schroeder S.G."/>
            <person name="Burgess S.C."/>
            <person name="Diehl S.V."/>
        </authorList>
    </citation>
    <scope>NUCLEOTIDE SEQUENCE [LARGE SCALE GENOMIC DNA]</scope>
    <source>
        <strain evidence="11 12">TFFH 294</strain>
    </source>
</reference>
<dbReference type="OrthoDB" id="4084751at2759"/>
<evidence type="ECO:0000313" key="11">
    <source>
        <dbReference type="EMBL" id="CCM04094.1"/>
    </source>
</evidence>
<dbReference type="RefSeq" id="XP_012183377.1">
    <property type="nucleotide sequence ID" value="XM_012327987.1"/>
</dbReference>
<keyword evidence="6 8" id="KW-0443">Lipid metabolism</keyword>
<feature type="chain" id="PRO_5005136831" description="Lysophospholipase" evidence="9">
    <location>
        <begin position="17"/>
        <end position="612"/>
    </location>
</feature>
<evidence type="ECO:0000256" key="1">
    <source>
        <dbReference type="ARBA" id="ARBA00008780"/>
    </source>
</evidence>
<accession>J4H3Z3</accession>
<evidence type="ECO:0000256" key="5">
    <source>
        <dbReference type="ARBA" id="ARBA00022963"/>
    </source>
</evidence>
<evidence type="ECO:0000256" key="6">
    <source>
        <dbReference type="ARBA" id="ARBA00023098"/>
    </source>
</evidence>
<dbReference type="FunCoup" id="J4H3Z3">
    <property type="interactions" value="199"/>
</dbReference>
<dbReference type="EC" id="3.1.1.5" evidence="2 9"/>
<dbReference type="GO" id="GO:0004623">
    <property type="term" value="F:phospholipase A2 activity"/>
    <property type="evidence" value="ECO:0007669"/>
    <property type="project" value="TreeGrafter"/>
</dbReference>
<dbReference type="PANTHER" id="PTHR10728:SF33">
    <property type="entry name" value="LYSOPHOSPHOLIPASE 1-RELATED"/>
    <property type="match status" value="1"/>
</dbReference>
<keyword evidence="7" id="KW-0325">Glycoprotein</keyword>
<dbReference type="Gene3D" id="3.40.1090.10">
    <property type="entry name" value="Cytosolic phospholipase A2 catalytic domain"/>
    <property type="match status" value="1"/>
</dbReference>
<dbReference type="Proteomes" id="UP000006352">
    <property type="component" value="Unassembled WGS sequence"/>
</dbReference>
<evidence type="ECO:0000256" key="8">
    <source>
        <dbReference type="PROSITE-ProRule" id="PRU00555"/>
    </source>
</evidence>
<dbReference type="InParanoid" id="J4H3Z3"/>
<dbReference type="GeneID" id="24099005"/>
<keyword evidence="3 9" id="KW-0732">Signal</keyword>
<proteinExistence type="inferred from homology"/>
<dbReference type="HOGENOM" id="CLU_014602_1_0_1"/>
<dbReference type="GO" id="GO:0046475">
    <property type="term" value="P:glycerophospholipid catabolic process"/>
    <property type="evidence" value="ECO:0007669"/>
    <property type="project" value="TreeGrafter"/>
</dbReference>
<dbReference type="PANTHER" id="PTHR10728">
    <property type="entry name" value="CYTOSOLIC PHOSPHOLIPASE A2"/>
    <property type="match status" value="1"/>
</dbReference>
<feature type="signal peptide" evidence="9">
    <location>
        <begin position="1"/>
        <end position="16"/>
    </location>
</feature>
<dbReference type="AlphaFoldDB" id="J4H3Z3"/>
<dbReference type="InterPro" id="IPR016035">
    <property type="entry name" value="Acyl_Trfase/lysoPLipase"/>
</dbReference>
<dbReference type="InterPro" id="IPR002642">
    <property type="entry name" value="LysoPLipase_cat_dom"/>
</dbReference>